<organism evidence="6">
    <name type="scientific">Timema genevievae</name>
    <name type="common">Walking stick</name>
    <dbReference type="NCBI Taxonomy" id="629358"/>
    <lineage>
        <taxon>Eukaryota</taxon>
        <taxon>Metazoa</taxon>
        <taxon>Ecdysozoa</taxon>
        <taxon>Arthropoda</taxon>
        <taxon>Hexapoda</taxon>
        <taxon>Insecta</taxon>
        <taxon>Pterygota</taxon>
        <taxon>Neoptera</taxon>
        <taxon>Polyneoptera</taxon>
        <taxon>Phasmatodea</taxon>
        <taxon>Timematodea</taxon>
        <taxon>Timematoidea</taxon>
        <taxon>Timematidae</taxon>
        <taxon>Timema</taxon>
    </lineage>
</organism>
<dbReference type="PANTHER" id="PTHR48021:SF24">
    <property type="entry name" value="MAJOR FACILITATOR SUPERFAMILY (MFS) PROFILE DOMAIN-CONTAINING PROTEIN"/>
    <property type="match status" value="1"/>
</dbReference>
<reference evidence="6" key="1">
    <citation type="submission" date="2020-11" db="EMBL/GenBank/DDBJ databases">
        <authorList>
            <person name="Tran Van P."/>
        </authorList>
    </citation>
    <scope>NUCLEOTIDE SEQUENCE</scope>
</reference>
<dbReference type="InterPro" id="IPR005828">
    <property type="entry name" value="MFS_sugar_transport-like"/>
</dbReference>
<dbReference type="InterPro" id="IPR036259">
    <property type="entry name" value="MFS_trans_sf"/>
</dbReference>
<dbReference type="Pfam" id="PF00083">
    <property type="entry name" value="Sugar_tr"/>
    <property type="match status" value="1"/>
</dbReference>
<dbReference type="InterPro" id="IPR050549">
    <property type="entry name" value="MFS_Trehalose_Transporter"/>
</dbReference>
<proteinExistence type="predicted"/>
<sequence length="259" mass="28159">MSNGSLVSSPVDVVNALGSMFAAISSTARQSNEFATHKRTIERHTIDFGQKLRDVVQNHSGVALVNAWCRYHPPDADPMLLIGSLVDDPRCHRMASKARDVGSGIDPTFATVLMGSVRCLMSGCNTGLMKRFGRRPLCMLSGCGMAICLSVSGYFTWKILKEGNKELNWVPVMCIMLYVVTSMLGLLSIPWTMTAELFPTEIRGLAHSIAISVANLLMFVSIQTYLTTVDALGGPAQLQPCLYISSDTSQEVQQGKSGY</sequence>
<name>A0A7R9K996_TIMGE</name>
<dbReference type="Gene3D" id="1.20.1250.20">
    <property type="entry name" value="MFS general substrate transporter like domains"/>
    <property type="match status" value="1"/>
</dbReference>
<dbReference type="SUPFAM" id="SSF103473">
    <property type="entry name" value="MFS general substrate transporter"/>
    <property type="match status" value="1"/>
</dbReference>
<evidence type="ECO:0000313" key="6">
    <source>
        <dbReference type="EMBL" id="CAD7607170.1"/>
    </source>
</evidence>
<keyword evidence="4 5" id="KW-0472">Membrane</keyword>
<dbReference type="EMBL" id="OE845363">
    <property type="protein sequence ID" value="CAD7607170.1"/>
    <property type="molecule type" value="Genomic_DNA"/>
</dbReference>
<feature type="transmembrane region" description="Helical" evidence="5">
    <location>
        <begin position="205"/>
        <end position="226"/>
    </location>
</feature>
<comment type="subcellular location">
    <subcellularLocation>
        <location evidence="1">Membrane</location>
    </subcellularLocation>
</comment>
<evidence type="ECO:0000256" key="4">
    <source>
        <dbReference type="ARBA" id="ARBA00023136"/>
    </source>
</evidence>
<evidence type="ECO:0000256" key="2">
    <source>
        <dbReference type="ARBA" id="ARBA00022692"/>
    </source>
</evidence>
<keyword evidence="2 5" id="KW-0812">Transmembrane</keyword>
<feature type="transmembrane region" description="Helical" evidence="5">
    <location>
        <begin position="137"/>
        <end position="157"/>
    </location>
</feature>
<dbReference type="GO" id="GO:0022857">
    <property type="term" value="F:transmembrane transporter activity"/>
    <property type="evidence" value="ECO:0007669"/>
    <property type="project" value="InterPro"/>
</dbReference>
<evidence type="ECO:0000256" key="5">
    <source>
        <dbReference type="SAM" id="Phobius"/>
    </source>
</evidence>
<dbReference type="AlphaFoldDB" id="A0A7R9K996"/>
<feature type="transmembrane region" description="Helical" evidence="5">
    <location>
        <begin position="169"/>
        <end position="193"/>
    </location>
</feature>
<accession>A0A7R9K996</accession>
<evidence type="ECO:0000256" key="3">
    <source>
        <dbReference type="ARBA" id="ARBA00022989"/>
    </source>
</evidence>
<keyword evidence="3 5" id="KW-1133">Transmembrane helix</keyword>
<dbReference type="PANTHER" id="PTHR48021">
    <property type="match status" value="1"/>
</dbReference>
<evidence type="ECO:0000256" key="1">
    <source>
        <dbReference type="ARBA" id="ARBA00004370"/>
    </source>
</evidence>
<dbReference type="GO" id="GO:0016020">
    <property type="term" value="C:membrane"/>
    <property type="evidence" value="ECO:0007669"/>
    <property type="project" value="UniProtKB-SubCell"/>
</dbReference>
<gene>
    <name evidence="6" type="ORF">TGEB3V08_LOCUS10127</name>
</gene>
<protein>
    <submittedName>
        <fullName evidence="6">Uncharacterized protein</fullName>
    </submittedName>
</protein>